<evidence type="ECO:0000256" key="1">
    <source>
        <dbReference type="SAM" id="MobiDB-lite"/>
    </source>
</evidence>
<comment type="caution">
    <text evidence="2">The sequence shown here is derived from an EMBL/GenBank/DDBJ whole genome shotgun (WGS) entry which is preliminary data.</text>
</comment>
<keyword evidence="3" id="KW-1185">Reference proteome</keyword>
<feature type="compositionally biased region" description="Basic and acidic residues" evidence="1">
    <location>
        <begin position="334"/>
        <end position="350"/>
    </location>
</feature>
<dbReference type="EMBL" id="JARJCW010000071">
    <property type="protein sequence ID" value="KAJ7198707.1"/>
    <property type="molecule type" value="Genomic_DNA"/>
</dbReference>
<feature type="compositionally biased region" description="Basic and acidic residues" evidence="1">
    <location>
        <begin position="133"/>
        <end position="142"/>
    </location>
</feature>
<accession>A0AAD6YA32</accession>
<dbReference type="Proteomes" id="UP001219525">
    <property type="component" value="Unassembled WGS sequence"/>
</dbReference>
<name>A0AAD6YA32_9AGAR</name>
<organism evidence="2 3">
    <name type="scientific">Mycena pura</name>
    <dbReference type="NCBI Taxonomy" id="153505"/>
    <lineage>
        <taxon>Eukaryota</taxon>
        <taxon>Fungi</taxon>
        <taxon>Dikarya</taxon>
        <taxon>Basidiomycota</taxon>
        <taxon>Agaricomycotina</taxon>
        <taxon>Agaricomycetes</taxon>
        <taxon>Agaricomycetidae</taxon>
        <taxon>Agaricales</taxon>
        <taxon>Marasmiineae</taxon>
        <taxon>Mycenaceae</taxon>
        <taxon>Mycena</taxon>
    </lineage>
</organism>
<reference evidence="2" key="1">
    <citation type="submission" date="2023-03" db="EMBL/GenBank/DDBJ databases">
        <title>Massive genome expansion in bonnet fungi (Mycena s.s.) driven by repeated elements and novel gene families across ecological guilds.</title>
        <authorList>
            <consortium name="Lawrence Berkeley National Laboratory"/>
            <person name="Harder C.B."/>
            <person name="Miyauchi S."/>
            <person name="Viragh M."/>
            <person name="Kuo A."/>
            <person name="Thoen E."/>
            <person name="Andreopoulos B."/>
            <person name="Lu D."/>
            <person name="Skrede I."/>
            <person name="Drula E."/>
            <person name="Henrissat B."/>
            <person name="Morin E."/>
            <person name="Kohler A."/>
            <person name="Barry K."/>
            <person name="LaButti K."/>
            <person name="Morin E."/>
            <person name="Salamov A."/>
            <person name="Lipzen A."/>
            <person name="Mereny Z."/>
            <person name="Hegedus B."/>
            <person name="Baldrian P."/>
            <person name="Stursova M."/>
            <person name="Weitz H."/>
            <person name="Taylor A."/>
            <person name="Grigoriev I.V."/>
            <person name="Nagy L.G."/>
            <person name="Martin F."/>
            <person name="Kauserud H."/>
        </authorList>
    </citation>
    <scope>NUCLEOTIDE SEQUENCE</scope>
    <source>
        <strain evidence="2">9144</strain>
    </source>
</reference>
<feature type="region of interest" description="Disordered" evidence="1">
    <location>
        <begin position="281"/>
        <end position="350"/>
    </location>
</feature>
<protein>
    <submittedName>
        <fullName evidence="2">Uncharacterized protein</fullName>
    </submittedName>
</protein>
<evidence type="ECO:0000313" key="3">
    <source>
        <dbReference type="Proteomes" id="UP001219525"/>
    </source>
</evidence>
<feature type="region of interest" description="Disordered" evidence="1">
    <location>
        <begin position="124"/>
        <end position="144"/>
    </location>
</feature>
<gene>
    <name evidence="2" type="ORF">GGX14DRAFT_573143</name>
</gene>
<proteinExistence type="predicted"/>
<feature type="compositionally biased region" description="Basic and acidic residues" evidence="1">
    <location>
        <begin position="281"/>
        <end position="301"/>
    </location>
</feature>
<sequence length="350" mass="38890">MAICEGYEARGYKASSYYPYTILARSTSAISAKTTPTVSVKATPAPSTKTQGIAQHEVLEALDKYDEDHSLKFDIDWVQSYVELRVCMPSIVHEDTAGSVSTCVITQLVTRALKKGADPDDLGIRQTGSARIHGPDKSKEADISFTPTSRINNKDELAIPTVVVEVGYWEPVRDLHRDAKDWLRMKDGEEFKVNLVILLRVFTNSDRFVAELWKRDNSGQPTGIWKHDSDLLPNDQDTTTPILMEIQLADLYGNDIPLFLQGSGPIVLNVRRMASDARNAKEKMAAEALKRKRKEASDTSDRGAGTGPIVLNLRRMASESDARNAKVKARKRKEAFDTSDREAIHGVEGK</sequence>
<dbReference type="AlphaFoldDB" id="A0AAD6YA32"/>
<evidence type="ECO:0000313" key="2">
    <source>
        <dbReference type="EMBL" id="KAJ7198707.1"/>
    </source>
</evidence>